<dbReference type="AlphaFoldDB" id="A0A4Y2KIF9"/>
<reference evidence="1 2" key="1">
    <citation type="journal article" date="2019" name="Sci. Rep.">
        <title>Orb-weaving spider Araneus ventricosus genome elucidates the spidroin gene catalogue.</title>
        <authorList>
            <person name="Kono N."/>
            <person name="Nakamura H."/>
            <person name="Ohtoshi R."/>
            <person name="Moran D.A.P."/>
            <person name="Shinohara A."/>
            <person name="Yoshida Y."/>
            <person name="Fujiwara M."/>
            <person name="Mori M."/>
            <person name="Tomita M."/>
            <person name="Arakawa K."/>
        </authorList>
    </citation>
    <scope>NUCLEOTIDE SEQUENCE [LARGE SCALE GENOMIC DNA]</scope>
</reference>
<accession>A0A4Y2KIF9</accession>
<gene>
    <name evidence="1" type="ORF">AVEN_57908_1</name>
</gene>
<sequence>MPHAFNTRASRMPPATISLAQWAAFVVQQHVDACLMEFMRARKTHSSKASYSLRAVGCTAVSVAGGGPVKVEDLAAAPPYHIQWSWNDDWHRQVSTMQRGCRKQKRRCPFLWWLDRRRGKFLQGRGGGKTRLDAINLYRTPEIQGDLKVNVSKIICCNGKID</sequence>
<keyword evidence="2" id="KW-1185">Reference proteome</keyword>
<organism evidence="1 2">
    <name type="scientific">Araneus ventricosus</name>
    <name type="common">Orbweaver spider</name>
    <name type="synonym">Epeira ventricosa</name>
    <dbReference type="NCBI Taxonomy" id="182803"/>
    <lineage>
        <taxon>Eukaryota</taxon>
        <taxon>Metazoa</taxon>
        <taxon>Ecdysozoa</taxon>
        <taxon>Arthropoda</taxon>
        <taxon>Chelicerata</taxon>
        <taxon>Arachnida</taxon>
        <taxon>Araneae</taxon>
        <taxon>Araneomorphae</taxon>
        <taxon>Entelegynae</taxon>
        <taxon>Araneoidea</taxon>
        <taxon>Araneidae</taxon>
        <taxon>Araneus</taxon>
    </lineage>
</organism>
<dbReference type="Proteomes" id="UP000499080">
    <property type="component" value="Unassembled WGS sequence"/>
</dbReference>
<comment type="caution">
    <text evidence="1">The sequence shown here is derived from an EMBL/GenBank/DDBJ whole genome shotgun (WGS) entry which is preliminary data.</text>
</comment>
<evidence type="ECO:0000313" key="1">
    <source>
        <dbReference type="EMBL" id="GBN01772.1"/>
    </source>
</evidence>
<name>A0A4Y2KIF9_ARAVE</name>
<dbReference type="EMBL" id="BGPR01004646">
    <property type="protein sequence ID" value="GBN01772.1"/>
    <property type="molecule type" value="Genomic_DNA"/>
</dbReference>
<evidence type="ECO:0000313" key="2">
    <source>
        <dbReference type="Proteomes" id="UP000499080"/>
    </source>
</evidence>
<protein>
    <submittedName>
        <fullName evidence="1">Uncharacterized protein</fullName>
    </submittedName>
</protein>
<proteinExistence type="predicted"/>